<dbReference type="InterPro" id="IPR050736">
    <property type="entry name" value="Sensor_HK_Regulatory"/>
</dbReference>
<accession>A0A0C1YI63</accession>
<proteinExistence type="predicted"/>
<dbReference type="InterPro" id="IPR036890">
    <property type="entry name" value="HATPase_C_sf"/>
</dbReference>
<dbReference type="CDD" id="cd00082">
    <property type="entry name" value="HisKA"/>
    <property type="match status" value="1"/>
</dbReference>
<evidence type="ECO:0000256" key="8">
    <source>
        <dbReference type="SAM" id="Phobius"/>
    </source>
</evidence>
<reference evidence="10" key="2">
    <citation type="journal article" date="2015" name="Genome Announc.">
        <title>Draft Genome Sequence of Filamentous Marine Cyanobacterium Lyngbya confervoides Strain BDU141951.</title>
        <authorList>
            <person name="Chandrababunaidu M.M."/>
            <person name="Sen D."/>
            <person name="Tripathy S."/>
        </authorList>
    </citation>
    <scope>NUCLEOTIDE SEQUENCE</scope>
    <source>
        <strain evidence="10">BDU141951</strain>
    </source>
</reference>
<dbReference type="InterPro" id="IPR007891">
    <property type="entry name" value="CHASE3"/>
</dbReference>
<keyword evidence="8" id="KW-1133">Transmembrane helix</keyword>
<dbReference type="InterPro" id="IPR004358">
    <property type="entry name" value="Sig_transdc_His_kin-like_C"/>
</dbReference>
<evidence type="ECO:0000256" key="7">
    <source>
        <dbReference type="SAM" id="MobiDB-lite"/>
    </source>
</evidence>
<evidence type="ECO:0000256" key="6">
    <source>
        <dbReference type="ARBA" id="ARBA00023012"/>
    </source>
</evidence>
<feature type="domain" description="Histidine kinase" evidence="9">
    <location>
        <begin position="238"/>
        <end position="454"/>
    </location>
</feature>
<dbReference type="Gene3D" id="3.30.565.10">
    <property type="entry name" value="Histidine kinase-like ATPase, C-terminal domain"/>
    <property type="match status" value="1"/>
</dbReference>
<dbReference type="FunFam" id="3.30.565.10:FF:000006">
    <property type="entry name" value="Sensor histidine kinase WalK"/>
    <property type="match status" value="1"/>
</dbReference>
<dbReference type="SMART" id="SM00388">
    <property type="entry name" value="HisKA"/>
    <property type="match status" value="1"/>
</dbReference>
<dbReference type="Pfam" id="PF00512">
    <property type="entry name" value="HisKA"/>
    <property type="match status" value="1"/>
</dbReference>
<sequence>MKHGSERRVIAGGFLLALLLMGGLRLVSYRNAIALIHDTQHVEKTEDDLKALAAISAGLANAESGCLAYLLFGNEADRHRHDHAKAQVDLNLQKVTQSLQPDEDALADLASLQQLLRERRGLADKLLAMATAPASPLSQQASVMAQINANRREIEQVLDRMSARKLATLNREDAQLVEQTRVHLAIEYLGTLAVFALLIGLFWVLDRQLVRRQRVEAERQELAQAKEMGDLKLRFFSMVSHEFRTPLSVILGSAQLLAEKLEGPDPTTAARHLDRIQTSARSLNQLLSDILTLTRAEAGKLELHPTAIDLEEFCLNLVEDLSVATDPPRQIHFQSVSNSAKAEVDEKLLQGLLSNLLSNALKYSEPDTPVSLTLLSSSKCVTFEVSDRGIGIAPEELASLCEPFYRGHNRGWTQGAGLGLAVCKKCVELHHGAIAIQSEVGVGTTVTVTLPSSQPEESSAENQPRRVGPSLTDRL</sequence>
<reference evidence="10" key="3">
    <citation type="submission" date="2020-02" db="EMBL/GenBank/DDBJ databases">
        <authorList>
            <person name="Sarangi A.N."/>
            <person name="Ghosh S."/>
            <person name="Mukherjee M."/>
            <person name="Tripathy S."/>
        </authorList>
    </citation>
    <scope>NUCLEOTIDE SEQUENCE</scope>
    <source>
        <strain evidence="10">BDU141951</strain>
    </source>
</reference>
<dbReference type="AlphaFoldDB" id="A0A0C1YI63"/>
<keyword evidence="4" id="KW-0808">Transferase</keyword>
<evidence type="ECO:0000256" key="1">
    <source>
        <dbReference type="ARBA" id="ARBA00000085"/>
    </source>
</evidence>
<dbReference type="PANTHER" id="PTHR43711:SF26">
    <property type="entry name" value="SENSOR HISTIDINE KINASE RCSC"/>
    <property type="match status" value="1"/>
</dbReference>
<dbReference type="Pfam" id="PF05227">
    <property type="entry name" value="CHASE3"/>
    <property type="match status" value="1"/>
</dbReference>
<reference evidence="10" key="1">
    <citation type="submission" date="2014-11" db="EMBL/GenBank/DDBJ databases">
        <authorList>
            <person name="Malar M.C."/>
            <person name="Sen D."/>
            <person name="Tripathy S."/>
        </authorList>
    </citation>
    <scope>NUCLEOTIDE SEQUENCE</scope>
    <source>
        <strain evidence="10">BDU141951</strain>
    </source>
</reference>
<dbReference type="EMBL" id="JTHE02000003">
    <property type="protein sequence ID" value="NEV68748.1"/>
    <property type="molecule type" value="Genomic_DNA"/>
</dbReference>
<dbReference type="SMART" id="SM00387">
    <property type="entry name" value="HATPase_c"/>
    <property type="match status" value="1"/>
</dbReference>
<keyword evidence="8" id="KW-0472">Membrane</keyword>
<evidence type="ECO:0000313" key="10">
    <source>
        <dbReference type="EMBL" id="NEV68748.1"/>
    </source>
</evidence>
<protein>
    <recommendedName>
        <fullName evidence="2">histidine kinase</fullName>
        <ecNumber evidence="2">2.7.13.3</ecNumber>
    </recommendedName>
</protein>
<dbReference type="CDD" id="cd00075">
    <property type="entry name" value="HATPase"/>
    <property type="match status" value="1"/>
</dbReference>
<evidence type="ECO:0000256" key="5">
    <source>
        <dbReference type="ARBA" id="ARBA00022777"/>
    </source>
</evidence>
<dbReference type="EC" id="2.7.13.3" evidence="2"/>
<keyword evidence="3" id="KW-0597">Phosphoprotein</keyword>
<evidence type="ECO:0000259" key="9">
    <source>
        <dbReference type="PROSITE" id="PS50109"/>
    </source>
</evidence>
<evidence type="ECO:0000256" key="4">
    <source>
        <dbReference type="ARBA" id="ARBA00022679"/>
    </source>
</evidence>
<comment type="caution">
    <text evidence="10">The sequence shown here is derived from an EMBL/GenBank/DDBJ whole genome shotgun (WGS) entry which is preliminary data.</text>
</comment>
<dbReference type="PRINTS" id="PR00344">
    <property type="entry name" value="BCTRLSENSOR"/>
</dbReference>
<dbReference type="PANTHER" id="PTHR43711">
    <property type="entry name" value="TWO-COMPONENT HISTIDINE KINASE"/>
    <property type="match status" value="1"/>
</dbReference>
<keyword evidence="6" id="KW-0902">Two-component regulatory system</keyword>
<feature type="region of interest" description="Disordered" evidence="7">
    <location>
        <begin position="449"/>
        <end position="475"/>
    </location>
</feature>
<gene>
    <name evidence="10" type="ORF">QQ91_016690</name>
</gene>
<evidence type="ECO:0000256" key="3">
    <source>
        <dbReference type="ARBA" id="ARBA00022553"/>
    </source>
</evidence>
<dbReference type="SUPFAM" id="SSF55874">
    <property type="entry name" value="ATPase domain of HSP90 chaperone/DNA topoisomerase II/histidine kinase"/>
    <property type="match status" value="1"/>
</dbReference>
<dbReference type="InterPro" id="IPR003594">
    <property type="entry name" value="HATPase_dom"/>
</dbReference>
<dbReference type="InterPro" id="IPR036097">
    <property type="entry name" value="HisK_dim/P_sf"/>
</dbReference>
<dbReference type="InterPro" id="IPR005467">
    <property type="entry name" value="His_kinase_dom"/>
</dbReference>
<dbReference type="InterPro" id="IPR003661">
    <property type="entry name" value="HisK_dim/P_dom"/>
</dbReference>
<name>A0A0C1YI63_9CYAN</name>
<feature type="compositionally biased region" description="Polar residues" evidence="7">
    <location>
        <begin position="450"/>
        <end position="462"/>
    </location>
</feature>
<dbReference type="GO" id="GO:0000155">
    <property type="term" value="F:phosphorelay sensor kinase activity"/>
    <property type="evidence" value="ECO:0007669"/>
    <property type="project" value="InterPro"/>
</dbReference>
<organism evidence="10">
    <name type="scientific">Lyngbya confervoides BDU141951</name>
    <dbReference type="NCBI Taxonomy" id="1574623"/>
    <lineage>
        <taxon>Bacteria</taxon>
        <taxon>Bacillati</taxon>
        <taxon>Cyanobacteriota</taxon>
        <taxon>Cyanophyceae</taxon>
        <taxon>Oscillatoriophycideae</taxon>
        <taxon>Oscillatoriales</taxon>
        <taxon>Microcoleaceae</taxon>
        <taxon>Lyngbya</taxon>
    </lineage>
</organism>
<keyword evidence="8" id="KW-0812">Transmembrane</keyword>
<dbReference type="PROSITE" id="PS50109">
    <property type="entry name" value="HIS_KIN"/>
    <property type="match status" value="1"/>
</dbReference>
<dbReference type="SUPFAM" id="SSF47384">
    <property type="entry name" value="Homodimeric domain of signal transducing histidine kinase"/>
    <property type="match status" value="1"/>
</dbReference>
<comment type="catalytic activity">
    <reaction evidence="1">
        <text>ATP + protein L-histidine = ADP + protein N-phospho-L-histidine.</text>
        <dbReference type="EC" id="2.7.13.3"/>
    </reaction>
</comment>
<dbReference type="Pfam" id="PF02518">
    <property type="entry name" value="HATPase_c"/>
    <property type="match status" value="1"/>
</dbReference>
<dbReference type="Gene3D" id="1.10.287.130">
    <property type="match status" value="1"/>
</dbReference>
<evidence type="ECO:0000256" key="2">
    <source>
        <dbReference type="ARBA" id="ARBA00012438"/>
    </source>
</evidence>
<keyword evidence="5 10" id="KW-0418">Kinase</keyword>
<feature type="transmembrane region" description="Helical" evidence="8">
    <location>
        <begin position="185"/>
        <end position="205"/>
    </location>
</feature>